<comment type="caution">
    <text evidence="2">The sequence shown here is derived from an EMBL/GenBank/DDBJ whole genome shotgun (WGS) entry which is preliminary data.</text>
</comment>
<keyword evidence="3" id="KW-1185">Reference proteome</keyword>
<dbReference type="EMBL" id="JAPWDV010000004">
    <property type="protein sequence ID" value="KAJ6215447.1"/>
    <property type="molecule type" value="Genomic_DNA"/>
</dbReference>
<gene>
    <name evidence="2" type="ORF">RDWZM_009947</name>
</gene>
<dbReference type="PANTHER" id="PTHR28532:SF1">
    <property type="entry name" value="ORAL CANCER OVEREXPRESSED 1"/>
    <property type="match status" value="1"/>
</dbReference>
<protein>
    <submittedName>
        <fullName evidence="2">Uncharacterized protein</fullName>
    </submittedName>
</protein>
<feature type="compositionally biased region" description="Gly residues" evidence="1">
    <location>
        <begin position="162"/>
        <end position="171"/>
    </location>
</feature>
<evidence type="ECO:0000313" key="2">
    <source>
        <dbReference type="EMBL" id="KAJ6215447.1"/>
    </source>
</evidence>
<sequence length="231" mass="24474">MANRADFNDPLEDITFAEQRRHRQMGFTRGYSIGEEAGWRDGYIFGMRKGAQLSAEIGYYQGFAHAWITLLEREDVNKQRKLNALNTLLEMTRAFPKANTLMEDDTIQKLARIRAKFKQVNALIHGGGASYVIHSNGTTGNVPSSVHHSHGTGTGSATAAAAGGGGGGGIGHQNVFRGASWTSQDSGAGSYGTGSMRGISPNIPAGSSSHGSTYGNSGVYAGLGPKTEMSF</sequence>
<dbReference type="Proteomes" id="UP001142055">
    <property type="component" value="Chromosome 4"/>
</dbReference>
<accession>A0A9Q0M125</accession>
<feature type="region of interest" description="Disordered" evidence="1">
    <location>
        <begin position="140"/>
        <end position="175"/>
    </location>
</feature>
<dbReference type="PANTHER" id="PTHR28532">
    <property type="entry name" value="GEO13458P1"/>
    <property type="match status" value="1"/>
</dbReference>
<name>A0A9Q0M125_BLOTA</name>
<reference evidence="2" key="1">
    <citation type="submission" date="2022-12" db="EMBL/GenBank/DDBJ databases">
        <title>Genome assemblies of Blomia tropicalis.</title>
        <authorList>
            <person name="Cui Y."/>
        </authorList>
    </citation>
    <scope>NUCLEOTIDE SEQUENCE</scope>
    <source>
        <tissue evidence="2">Adult mites</tissue>
    </source>
</reference>
<evidence type="ECO:0000313" key="3">
    <source>
        <dbReference type="Proteomes" id="UP001142055"/>
    </source>
</evidence>
<dbReference type="AlphaFoldDB" id="A0A9Q0M125"/>
<dbReference type="InterPro" id="IPR052436">
    <property type="entry name" value="LTO1_adapter"/>
</dbReference>
<evidence type="ECO:0000256" key="1">
    <source>
        <dbReference type="SAM" id="MobiDB-lite"/>
    </source>
</evidence>
<proteinExistence type="predicted"/>
<organism evidence="2 3">
    <name type="scientific">Blomia tropicalis</name>
    <name type="common">Mite</name>
    <dbReference type="NCBI Taxonomy" id="40697"/>
    <lineage>
        <taxon>Eukaryota</taxon>
        <taxon>Metazoa</taxon>
        <taxon>Ecdysozoa</taxon>
        <taxon>Arthropoda</taxon>
        <taxon>Chelicerata</taxon>
        <taxon>Arachnida</taxon>
        <taxon>Acari</taxon>
        <taxon>Acariformes</taxon>
        <taxon>Sarcoptiformes</taxon>
        <taxon>Astigmata</taxon>
        <taxon>Glycyphagoidea</taxon>
        <taxon>Echimyopodidae</taxon>
        <taxon>Blomia</taxon>
    </lineage>
</organism>